<feature type="region of interest" description="Disordered" evidence="1">
    <location>
        <begin position="1"/>
        <end position="33"/>
    </location>
</feature>
<evidence type="ECO:0000313" key="2">
    <source>
        <dbReference type="EMBL" id="GAP82956.2"/>
    </source>
</evidence>
<keyword evidence="3" id="KW-1185">Reference proteome</keyword>
<feature type="compositionally biased region" description="Polar residues" evidence="1">
    <location>
        <begin position="1"/>
        <end position="11"/>
    </location>
</feature>
<dbReference type="AlphaFoldDB" id="A0A1S7UI97"/>
<protein>
    <submittedName>
        <fullName evidence="2">Uncharacterized protein</fullName>
    </submittedName>
</protein>
<gene>
    <name evidence="2" type="ORF">SAMD00023353_0104870</name>
</gene>
<organism evidence="2">
    <name type="scientific">Rosellinia necatrix</name>
    <name type="common">White root-rot fungus</name>
    <dbReference type="NCBI Taxonomy" id="77044"/>
    <lineage>
        <taxon>Eukaryota</taxon>
        <taxon>Fungi</taxon>
        <taxon>Dikarya</taxon>
        <taxon>Ascomycota</taxon>
        <taxon>Pezizomycotina</taxon>
        <taxon>Sordariomycetes</taxon>
        <taxon>Xylariomycetidae</taxon>
        <taxon>Xylariales</taxon>
        <taxon>Xylariaceae</taxon>
        <taxon>Rosellinia</taxon>
    </lineage>
</organism>
<accession>A0A1S7UI97</accession>
<name>A0A1S7UI97_ROSNE</name>
<proteinExistence type="predicted"/>
<dbReference type="Proteomes" id="UP000054516">
    <property type="component" value="Unassembled WGS sequence"/>
</dbReference>
<dbReference type="EMBL" id="DF977446">
    <property type="protein sequence ID" value="GAP82956.2"/>
    <property type="molecule type" value="Genomic_DNA"/>
</dbReference>
<feature type="region of interest" description="Disordered" evidence="1">
    <location>
        <begin position="64"/>
        <end position="89"/>
    </location>
</feature>
<evidence type="ECO:0000313" key="3">
    <source>
        <dbReference type="Proteomes" id="UP000054516"/>
    </source>
</evidence>
<feature type="compositionally biased region" description="Low complexity" evidence="1">
    <location>
        <begin position="64"/>
        <end position="84"/>
    </location>
</feature>
<evidence type="ECO:0000256" key="1">
    <source>
        <dbReference type="SAM" id="MobiDB-lite"/>
    </source>
</evidence>
<reference evidence="2" key="1">
    <citation type="submission" date="2016-03" db="EMBL/GenBank/DDBJ databases">
        <title>Draft genome sequence of Rosellinia necatrix.</title>
        <authorList>
            <person name="Kanematsu S."/>
        </authorList>
    </citation>
    <scope>NUCLEOTIDE SEQUENCE [LARGE SCALE GENOMIC DNA]</scope>
    <source>
        <strain evidence="2">W97</strain>
    </source>
</reference>
<sequence>MRGQTLIQSFRSSDKPQLAQSSVPNKETLRQRPNHHLNEAVLENDAASLRSTTSFSSTVTLLREKLTPTSQRTPPSSPPSFSTSDQKRLMDTAFQNSIRMGI</sequence>